<evidence type="ECO:0000256" key="8">
    <source>
        <dbReference type="ARBA" id="ARBA00023242"/>
    </source>
</evidence>
<dbReference type="FunFam" id="3.10.20.90:FF:000060">
    <property type="entry name" value="ubiquitin-like domain-containing CTD phosphatase 1"/>
    <property type="match status" value="1"/>
</dbReference>
<evidence type="ECO:0000259" key="13">
    <source>
        <dbReference type="PROSITE" id="PS50969"/>
    </source>
</evidence>
<evidence type="ECO:0000256" key="6">
    <source>
        <dbReference type="ARBA" id="ARBA00022842"/>
    </source>
</evidence>
<dbReference type="InterPro" id="IPR029071">
    <property type="entry name" value="Ubiquitin-like_domsf"/>
</dbReference>
<dbReference type="AlphaFoldDB" id="A0A835SHU4"/>
<feature type="domain" description="Ubiquitin-like" evidence="12">
    <location>
        <begin position="1"/>
        <end position="81"/>
    </location>
</feature>
<keyword evidence="8" id="KW-0539">Nucleus</keyword>
<dbReference type="Pfam" id="PF00240">
    <property type="entry name" value="ubiquitin"/>
    <property type="match status" value="1"/>
</dbReference>
<evidence type="ECO:0000256" key="3">
    <source>
        <dbReference type="ARBA" id="ARBA00013081"/>
    </source>
</evidence>
<dbReference type="EMBL" id="JAEHOC010000040">
    <property type="protein sequence ID" value="KAG2427462.1"/>
    <property type="molecule type" value="Genomic_DNA"/>
</dbReference>
<dbReference type="Pfam" id="PF03031">
    <property type="entry name" value="NIF"/>
    <property type="match status" value="1"/>
</dbReference>
<dbReference type="SMART" id="SM00213">
    <property type="entry name" value="UBQ"/>
    <property type="match status" value="1"/>
</dbReference>
<evidence type="ECO:0000256" key="1">
    <source>
        <dbReference type="ARBA" id="ARBA00001946"/>
    </source>
</evidence>
<comment type="catalytic activity">
    <reaction evidence="11">
        <text>O-phospho-L-threonyl-[protein] + H2O = L-threonyl-[protein] + phosphate</text>
        <dbReference type="Rhea" id="RHEA:47004"/>
        <dbReference type="Rhea" id="RHEA-COMP:11060"/>
        <dbReference type="Rhea" id="RHEA-COMP:11605"/>
        <dbReference type="ChEBI" id="CHEBI:15377"/>
        <dbReference type="ChEBI" id="CHEBI:30013"/>
        <dbReference type="ChEBI" id="CHEBI:43474"/>
        <dbReference type="ChEBI" id="CHEBI:61977"/>
        <dbReference type="EC" id="3.1.3.16"/>
    </reaction>
</comment>
<dbReference type="SUPFAM" id="SSF56784">
    <property type="entry name" value="HAD-like"/>
    <property type="match status" value="1"/>
</dbReference>
<keyword evidence="4" id="KW-0479">Metal-binding</keyword>
<dbReference type="PANTHER" id="PTHR48493:SF1">
    <property type="entry name" value="UBIQUITIN-LIKE DOMAIN-CONTAINING CTD PHOSPHATASE 1"/>
    <property type="match status" value="1"/>
</dbReference>
<dbReference type="InterPro" id="IPR011943">
    <property type="entry name" value="HAD-SF_hydro_IIID"/>
</dbReference>
<organism evidence="14 15">
    <name type="scientific">Chlamydomonas incerta</name>
    <dbReference type="NCBI Taxonomy" id="51695"/>
    <lineage>
        <taxon>Eukaryota</taxon>
        <taxon>Viridiplantae</taxon>
        <taxon>Chlorophyta</taxon>
        <taxon>core chlorophytes</taxon>
        <taxon>Chlorophyceae</taxon>
        <taxon>CS clade</taxon>
        <taxon>Chlamydomonadales</taxon>
        <taxon>Chlamydomonadaceae</taxon>
        <taxon>Chlamydomonas</taxon>
    </lineage>
</organism>
<evidence type="ECO:0000259" key="12">
    <source>
        <dbReference type="PROSITE" id="PS50053"/>
    </source>
</evidence>
<dbReference type="InterPro" id="IPR023214">
    <property type="entry name" value="HAD_sf"/>
</dbReference>
<dbReference type="GO" id="GO:0004722">
    <property type="term" value="F:protein serine/threonine phosphatase activity"/>
    <property type="evidence" value="ECO:0007669"/>
    <property type="project" value="UniProtKB-EC"/>
</dbReference>
<evidence type="ECO:0000313" key="15">
    <source>
        <dbReference type="Proteomes" id="UP000650467"/>
    </source>
</evidence>
<dbReference type="PANTHER" id="PTHR48493">
    <property type="entry name" value="UBIQUITIN-LIKE DOMAIN-CONTAINING CTD PHOSPHATASE 1"/>
    <property type="match status" value="1"/>
</dbReference>
<dbReference type="EC" id="3.1.3.16" evidence="3"/>
<dbReference type="InterPro" id="IPR051658">
    <property type="entry name" value="UBLCP1"/>
</dbReference>
<dbReference type="Proteomes" id="UP000650467">
    <property type="component" value="Unassembled WGS sequence"/>
</dbReference>
<comment type="cofactor">
    <cofactor evidence="1">
        <name>Mg(2+)</name>
        <dbReference type="ChEBI" id="CHEBI:18420"/>
    </cofactor>
</comment>
<sequence>MSVEVGIKWSGKEFVFSLEPTDTVATLKHRLEGETNVLAKRQKILGLKTKDGKAAGDEAPVGELAIKPNVKLMMMGTPEAAIEAVAKEEEAAPEVQDDFDIGADELMANIAVRDQPEVQEKLARRIKSVEVKILAPPRPGKKCLVIDIDYTIFDLGSTAERPEELARPFLHEFLTSAYQDYDIIIWSATSKKWVEVKMKELGVLGNPNYSICCLLDHTAMVTVHTDKYGVFDCKPLQFIWEKFPGQYTPGNTIMLDDLKRNYIMNPQQGLVIRPFRKAHLTRHTDRELAGLTRYLAAIAPLDSLAELDHNRWERYLEKQARRAGGGGGQ</sequence>
<keyword evidence="7" id="KW-0904">Protein phosphatase</keyword>
<dbReference type="GO" id="GO:0005634">
    <property type="term" value="C:nucleus"/>
    <property type="evidence" value="ECO:0007669"/>
    <property type="project" value="UniProtKB-SubCell"/>
</dbReference>
<reference evidence="14" key="1">
    <citation type="journal article" date="2020" name="bioRxiv">
        <title>Comparative genomics of Chlamydomonas.</title>
        <authorList>
            <person name="Craig R.J."/>
            <person name="Hasan A.R."/>
            <person name="Ness R.W."/>
            <person name="Keightley P.D."/>
        </authorList>
    </citation>
    <scope>NUCLEOTIDE SEQUENCE</scope>
    <source>
        <strain evidence="14">SAG 7.73</strain>
    </source>
</reference>
<comment type="subcellular location">
    <subcellularLocation>
        <location evidence="2">Nucleus</location>
    </subcellularLocation>
</comment>
<accession>A0A835SHU4</accession>
<keyword evidence="5" id="KW-0378">Hydrolase</keyword>
<feature type="domain" description="FCP1 homology" evidence="13">
    <location>
        <begin position="137"/>
        <end position="298"/>
    </location>
</feature>
<dbReference type="CDD" id="cd01813">
    <property type="entry name" value="Ubl_UBLCP1"/>
    <property type="match status" value="1"/>
</dbReference>
<dbReference type="Gene3D" id="3.10.20.90">
    <property type="entry name" value="Phosphatidylinositol 3-kinase Catalytic Subunit, Chain A, domain 1"/>
    <property type="match status" value="1"/>
</dbReference>
<evidence type="ECO:0000256" key="9">
    <source>
        <dbReference type="ARBA" id="ARBA00032039"/>
    </source>
</evidence>
<evidence type="ECO:0000256" key="4">
    <source>
        <dbReference type="ARBA" id="ARBA00022723"/>
    </source>
</evidence>
<evidence type="ECO:0000256" key="2">
    <source>
        <dbReference type="ARBA" id="ARBA00004123"/>
    </source>
</evidence>
<evidence type="ECO:0000256" key="7">
    <source>
        <dbReference type="ARBA" id="ARBA00022912"/>
    </source>
</evidence>
<dbReference type="PROSITE" id="PS50969">
    <property type="entry name" value="FCP1"/>
    <property type="match status" value="1"/>
</dbReference>
<dbReference type="PROSITE" id="PS50053">
    <property type="entry name" value="UBIQUITIN_2"/>
    <property type="match status" value="1"/>
</dbReference>
<evidence type="ECO:0000256" key="5">
    <source>
        <dbReference type="ARBA" id="ARBA00022801"/>
    </source>
</evidence>
<gene>
    <name evidence="14" type="ORF">HXX76_012398</name>
</gene>
<protein>
    <recommendedName>
        <fullName evidence="3">protein-serine/threonine phosphatase</fullName>
        <ecNumber evidence="3">3.1.3.16</ecNumber>
    </recommendedName>
    <alternativeName>
        <fullName evidence="9">Nuclear proteasome inhibitor UBLCP1</fullName>
    </alternativeName>
</protein>
<name>A0A835SHU4_CHLIN</name>
<dbReference type="InterPro" id="IPR036412">
    <property type="entry name" value="HAD-like_sf"/>
</dbReference>
<dbReference type="SMART" id="SM00577">
    <property type="entry name" value="CPDc"/>
    <property type="match status" value="1"/>
</dbReference>
<dbReference type="OrthoDB" id="1711508at2759"/>
<comment type="caution">
    <text evidence="14">The sequence shown here is derived from an EMBL/GenBank/DDBJ whole genome shotgun (WGS) entry which is preliminary data.</text>
</comment>
<dbReference type="GO" id="GO:0090364">
    <property type="term" value="P:regulation of proteasome assembly"/>
    <property type="evidence" value="ECO:0007669"/>
    <property type="project" value="InterPro"/>
</dbReference>
<dbReference type="Gene3D" id="3.40.50.1000">
    <property type="entry name" value="HAD superfamily/HAD-like"/>
    <property type="match status" value="1"/>
</dbReference>
<dbReference type="InterPro" id="IPR000626">
    <property type="entry name" value="Ubiquitin-like_dom"/>
</dbReference>
<dbReference type="GO" id="GO:0046872">
    <property type="term" value="F:metal ion binding"/>
    <property type="evidence" value="ECO:0007669"/>
    <property type="project" value="UniProtKB-KW"/>
</dbReference>
<keyword evidence="15" id="KW-1185">Reference proteome</keyword>
<evidence type="ECO:0000313" key="14">
    <source>
        <dbReference type="EMBL" id="KAG2427462.1"/>
    </source>
</evidence>
<dbReference type="SUPFAM" id="SSF54236">
    <property type="entry name" value="Ubiquitin-like"/>
    <property type="match status" value="1"/>
</dbReference>
<comment type="catalytic activity">
    <reaction evidence="10">
        <text>O-phospho-L-seryl-[protein] + H2O = L-seryl-[protein] + phosphate</text>
        <dbReference type="Rhea" id="RHEA:20629"/>
        <dbReference type="Rhea" id="RHEA-COMP:9863"/>
        <dbReference type="Rhea" id="RHEA-COMP:11604"/>
        <dbReference type="ChEBI" id="CHEBI:15377"/>
        <dbReference type="ChEBI" id="CHEBI:29999"/>
        <dbReference type="ChEBI" id="CHEBI:43474"/>
        <dbReference type="ChEBI" id="CHEBI:83421"/>
        <dbReference type="EC" id="3.1.3.16"/>
    </reaction>
</comment>
<evidence type="ECO:0000256" key="11">
    <source>
        <dbReference type="ARBA" id="ARBA00048336"/>
    </source>
</evidence>
<keyword evidence="6" id="KW-0460">Magnesium</keyword>
<dbReference type="InterPro" id="IPR004274">
    <property type="entry name" value="FCP1_dom"/>
</dbReference>
<dbReference type="NCBIfam" id="TIGR02245">
    <property type="entry name" value="HAD_IIID1"/>
    <property type="match status" value="1"/>
</dbReference>
<evidence type="ECO:0000256" key="10">
    <source>
        <dbReference type="ARBA" id="ARBA00047761"/>
    </source>
</evidence>
<proteinExistence type="predicted"/>